<feature type="domain" description="RRM" evidence="5">
    <location>
        <begin position="375"/>
        <end position="453"/>
    </location>
</feature>
<dbReference type="STRING" id="1287681.M7TQI8"/>
<dbReference type="InterPro" id="IPR000504">
    <property type="entry name" value="RRM_dom"/>
</dbReference>
<dbReference type="FunFam" id="3.30.70.330:FF:000468">
    <property type="entry name" value="Related to single-stranded DNA-binding protein MSSP-1"/>
    <property type="match status" value="1"/>
</dbReference>
<protein>
    <submittedName>
        <fullName evidence="6">Putative rna binding protein mssp-2 protein</fullName>
    </submittedName>
</protein>
<dbReference type="Proteomes" id="UP000012174">
    <property type="component" value="Unassembled WGS sequence"/>
</dbReference>
<reference evidence="7" key="1">
    <citation type="journal article" date="2013" name="Genome Announc.">
        <title>Draft genome sequence of the grapevine dieback fungus Eutypa lata UCR-EL1.</title>
        <authorList>
            <person name="Blanco-Ulate B."/>
            <person name="Rolshausen P.E."/>
            <person name="Cantu D."/>
        </authorList>
    </citation>
    <scope>NUCLEOTIDE SEQUENCE [LARGE SCALE GENOMIC DNA]</scope>
    <source>
        <strain evidence="7">UCR-EL1</strain>
    </source>
</reference>
<dbReference type="FunFam" id="3.30.70.330:FF:000323">
    <property type="entry name" value="RNA binding protein MSSP-2"/>
    <property type="match status" value="1"/>
</dbReference>
<organism evidence="6 7">
    <name type="scientific">Eutypa lata (strain UCR-EL1)</name>
    <name type="common">Grapevine dieback disease fungus</name>
    <name type="synonym">Eutypa armeniacae</name>
    <dbReference type="NCBI Taxonomy" id="1287681"/>
    <lineage>
        <taxon>Eukaryota</taxon>
        <taxon>Fungi</taxon>
        <taxon>Dikarya</taxon>
        <taxon>Ascomycota</taxon>
        <taxon>Pezizomycotina</taxon>
        <taxon>Sordariomycetes</taxon>
        <taxon>Xylariomycetidae</taxon>
        <taxon>Xylariales</taxon>
        <taxon>Diatrypaceae</taxon>
        <taxon>Eutypa</taxon>
    </lineage>
</organism>
<dbReference type="SUPFAM" id="SSF54928">
    <property type="entry name" value="RNA-binding domain, RBD"/>
    <property type="match status" value="2"/>
</dbReference>
<dbReference type="HOGENOM" id="CLU_029565_0_0_1"/>
<dbReference type="InterPro" id="IPR012677">
    <property type="entry name" value="Nucleotide-bd_a/b_plait_sf"/>
</dbReference>
<dbReference type="PROSITE" id="PS50102">
    <property type="entry name" value="RRM"/>
    <property type="match status" value="2"/>
</dbReference>
<dbReference type="AlphaFoldDB" id="M7TQI8"/>
<dbReference type="Gene3D" id="3.30.70.330">
    <property type="match status" value="2"/>
</dbReference>
<dbReference type="EMBL" id="KB706147">
    <property type="protein sequence ID" value="EMR68970.1"/>
    <property type="molecule type" value="Genomic_DNA"/>
</dbReference>
<gene>
    <name evidence="6" type="ORF">UCREL1_4020</name>
</gene>
<feature type="domain" description="RRM" evidence="5">
    <location>
        <begin position="268"/>
        <end position="356"/>
    </location>
</feature>
<keyword evidence="2 3" id="KW-0694">RNA-binding</keyword>
<feature type="compositionally biased region" description="Polar residues" evidence="4">
    <location>
        <begin position="165"/>
        <end position="175"/>
    </location>
</feature>
<keyword evidence="1" id="KW-0677">Repeat</keyword>
<dbReference type="SMART" id="SM00360">
    <property type="entry name" value="RRM"/>
    <property type="match status" value="2"/>
</dbReference>
<feature type="compositionally biased region" description="Polar residues" evidence="4">
    <location>
        <begin position="533"/>
        <end position="545"/>
    </location>
</feature>
<evidence type="ECO:0000313" key="7">
    <source>
        <dbReference type="Proteomes" id="UP000012174"/>
    </source>
</evidence>
<dbReference type="InterPro" id="IPR035979">
    <property type="entry name" value="RBD_domain_sf"/>
</dbReference>
<evidence type="ECO:0000256" key="4">
    <source>
        <dbReference type="SAM" id="MobiDB-lite"/>
    </source>
</evidence>
<dbReference type="Pfam" id="PF00076">
    <property type="entry name" value="RRM_1"/>
    <property type="match status" value="2"/>
</dbReference>
<dbReference type="PANTHER" id="PTHR24012">
    <property type="entry name" value="RNA BINDING PROTEIN"/>
    <property type="match status" value="1"/>
</dbReference>
<proteinExistence type="predicted"/>
<accession>M7TQI8</accession>
<feature type="region of interest" description="Disordered" evidence="4">
    <location>
        <begin position="495"/>
        <end position="545"/>
    </location>
</feature>
<evidence type="ECO:0000259" key="5">
    <source>
        <dbReference type="PROSITE" id="PS50102"/>
    </source>
</evidence>
<feature type="region of interest" description="Disordered" evidence="4">
    <location>
        <begin position="147"/>
        <end position="180"/>
    </location>
</feature>
<name>M7TQI8_EUTLA</name>
<evidence type="ECO:0000313" key="6">
    <source>
        <dbReference type="EMBL" id="EMR68970.1"/>
    </source>
</evidence>
<dbReference type="KEGG" id="ela:UCREL1_4020"/>
<dbReference type="OMA" id="FVGYHIV"/>
<evidence type="ECO:0000256" key="1">
    <source>
        <dbReference type="ARBA" id="ARBA00022737"/>
    </source>
</evidence>
<evidence type="ECO:0000256" key="2">
    <source>
        <dbReference type="ARBA" id="ARBA00022884"/>
    </source>
</evidence>
<dbReference type="GO" id="GO:0003723">
    <property type="term" value="F:RNA binding"/>
    <property type="evidence" value="ECO:0007669"/>
    <property type="project" value="UniProtKB-UniRule"/>
</dbReference>
<evidence type="ECO:0000256" key="3">
    <source>
        <dbReference type="PROSITE-ProRule" id="PRU00176"/>
    </source>
</evidence>
<dbReference type="OrthoDB" id="271725at2759"/>
<dbReference type="eggNOG" id="KOG4733">
    <property type="taxonomic scope" value="Eukaryota"/>
</dbReference>
<keyword evidence="7" id="KW-1185">Reference proteome</keyword>
<sequence>MYKMSLSYTDTDKKYSSGAHAAMSNANNTIPTSYLSAQVAGGHNVSGANMMSTQRIPDNGMNSVVNQMGGLGIHGHSAMVPPSYVTADGHYFVGYPPAGVPAFTGYGQVPENPAGIYGHPYAHGMAPSMNMPMHFVSAVPGRPGIVAERSDPSSHDVPGLENRRSSYSTTESTPATPFFGSVATRDQTAHVAVSERSAYTTPSPQQVVNGSVQPPKGFFPISGPFNTDLEALLKREPAIPPAVPAVFTPQENMKTLEQSLVNAIPGNRNVYIRGLHPTTDDETLKKYAERFGQVETSKAIIDDATGACKGFGFAKFMDVRDSEMCIRAFFQLGYEVGFARVSNPVSRVARLQYPTNFMQESFNSRLKAEGDEQSTNLYLSNLPKSMTEIELGTVFLGFDIMSSKILRDSLGNSRGVGFARFESRTVCDRVIKEFMGMRLGEEGLALQVRYADTPSQKELKRVTSERRQFRTNEYNVGAYGTPLVGMHATIYGQPRFRPAAPSSAANGNTASSEDGSEDDEGVTIQVDSPLVGNGSSHSSPVKNEK</sequence>